<evidence type="ECO:0000256" key="3">
    <source>
        <dbReference type="ARBA" id="ARBA00022679"/>
    </source>
</evidence>
<keyword evidence="8" id="KW-0460">Magnesium</keyword>
<evidence type="ECO:0000313" key="11">
    <source>
        <dbReference type="EMBL" id="QUS42041.1"/>
    </source>
</evidence>
<evidence type="ECO:0000256" key="6">
    <source>
        <dbReference type="ARBA" id="ARBA00022741"/>
    </source>
</evidence>
<keyword evidence="6" id="KW-0547">Nucleotide-binding</keyword>
<keyword evidence="2" id="KW-1277">Toxin-antitoxin system</keyword>
<comment type="cofactor">
    <cofactor evidence="1">
        <name>Mg(2+)</name>
        <dbReference type="ChEBI" id="CHEBI:18420"/>
    </cofactor>
</comment>
<evidence type="ECO:0000256" key="5">
    <source>
        <dbReference type="ARBA" id="ARBA00022723"/>
    </source>
</evidence>
<evidence type="ECO:0000256" key="1">
    <source>
        <dbReference type="ARBA" id="ARBA00001946"/>
    </source>
</evidence>
<protein>
    <submittedName>
        <fullName evidence="11">Nucleotidyltransferase</fullName>
    </submittedName>
</protein>
<evidence type="ECO:0000256" key="7">
    <source>
        <dbReference type="ARBA" id="ARBA00022840"/>
    </source>
</evidence>
<comment type="similarity">
    <text evidence="9">Belongs to the MntA antitoxin family.</text>
</comment>
<keyword evidence="5" id="KW-0479">Metal-binding</keyword>
<dbReference type="InterPro" id="IPR052038">
    <property type="entry name" value="Type-VII_TA_antitoxin"/>
</dbReference>
<dbReference type="SUPFAM" id="SSF81301">
    <property type="entry name" value="Nucleotidyltransferase"/>
    <property type="match status" value="1"/>
</dbReference>
<dbReference type="Proteomes" id="UP000682843">
    <property type="component" value="Chromosome"/>
</dbReference>
<keyword evidence="7" id="KW-0067">ATP-binding</keyword>
<feature type="domain" description="Polymerase nucleotidyl transferase" evidence="10">
    <location>
        <begin position="31"/>
        <end position="84"/>
    </location>
</feature>
<dbReference type="Gene3D" id="3.30.460.10">
    <property type="entry name" value="Beta Polymerase, domain 2"/>
    <property type="match status" value="1"/>
</dbReference>
<reference evidence="11 12" key="1">
    <citation type="submission" date="2019-02" db="EMBL/GenBank/DDBJ databases">
        <title>Emended description of the genus Rhodopseudomonas and description of Rhodopseudomonas albus sp. nov., a non-phototrophic, heavy-metal-tolerant bacterium isolated from garden soil.</title>
        <authorList>
            <person name="Bao Z."/>
            <person name="Cao W.W."/>
            <person name="Sato Y."/>
            <person name="Nishizawa T."/>
            <person name="Zhao J."/>
            <person name="Guo Y."/>
            <person name="Ohta H."/>
        </authorList>
    </citation>
    <scope>NUCLEOTIDE SEQUENCE [LARGE SCALE GENOMIC DNA]</scope>
    <source>
        <strain evidence="11 12">SK50-23</strain>
    </source>
</reference>
<dbReference type="PANTHER" id="PTHR33571:SF12">
    <property type="entry name" value="BSL3053 PROTEIN"/>
    <property type="match status" value="1"/>
</dbReference>
<dbReference type="EMBL" id="CP036498">
    <property type="protein sequence ID" value="QUS42041.1"/>
    <property type="molecule type" value="Genomic_DNA"/>
</dbReference>
<evidence type="ECO:0000256" key="8">
    <source>
        <dbReference type="ARBA" id="ARBA00022842"/>
    </source>
</evidence>
<keyword evidence="3" id="KW-0808">Transferase</keyword>
<evidence type="ECO:0000313" key="12">
    <source>
        <dbReference type="Proteomes" id="UP000682843"/>
    </source>
</evidence>
<name>A0ABX8AGI4_9BRAD</name>
<dbReference type="PANTHER" id="PTHR33571">
    <property type="entry name" value="SSL8005 PROTEIN"/>
    <property type="match status" value="1"/>
</dbReference>
<keyword evidence="12" id="KW-1185">Reference proteome</keyword>
<organism evidence="11 12">
    <name type="scientific">Tardiphaga alba</name>
    <dbReference type="NCBI Taxonomy" id="340268"/>
    <lineage>
        <taxon>Bacteria</taxon>
        <taxon>Pseudomonadati</taxon>
        <taxon>Pseudomonadota</taxon>
        <taxon>Alphaproteobacteria</taxon>
        <taxon>Hyphomicrobiales</taxon>
        <taxon>Nitrobacteraceae</taxon>
        <taxon>Tardiphaga</taxon>
    </lineage>
</organism>
<proteinExistence type="inferred from homology"/>
<evidence type="ECO:0000256" key="4">
    <source>
        <dbReference type="ARBA" id="ARBA00022695"/>
    </source>
</evidence>
<evidence type="ECO:0000256" key="9">
    <source>
        <dbReference type="ARBA" id="ARBA00038276"/>
    </source>
</evidence>
<dbReference type="InterPro" id="IPR043519">
    <property type="entry name" value="NT_sf"/>
</dbReference>
<dbReference type="RefSeq" id="WP_211910776.1">
    <property type="nucleotide sequence ID" value="NZ_CP036498.1"/>
</dbReference>
<accession>A0ABX8AGI4</accession>
<sequence>MKPSIALRKHHQATLAMAARHALRDVRVSRSVARGHDLEDNDLDLLVEPTPDVTTLFHIVDFQQAVEELLGVSVDVRTVEDINERFRPLVASEVTALPFG</sequence>
<evidence type="ECO:0000259" key="10">
    <source>
        <dbReference type="Pfam" id="PF01909"/>
    </source>
</evidence>
<gene>
    <name evidence="11" type="ORF">RPMA_26850</name>
</gene>
<dbReference type="Pfam" id="PF01909">
    <property type="entry name" value="NTP_transf_2"/>
    <property type="match status" value="1"/>
</dbReference>
<evidence type="ECO:0000256" key="2">
    <source>
        <dbReference type="ARBA" id="ARBA00022649"/>
    </source>
</evidence>
<keyword evidence="4" id="KW-0548">Nucleotidyltransferase</keyword>
<dbReference type="InterPro" id="IPR002934">
    <property type="entry name" value="Polymerase_NTP_transf_dom"/>
</dbReference>